<keyword evidence="1" id="KW-1133">Transmembrane helix</keyword>
<reference evidence="2 3" key="1">
    <citation type="journal article" date="2016" name="Nat. Commun.">
        <title>Thousands of microbial genomes shed light on interconnected biogeochemical processes in an aquifer system.</title>
        <authorList>
            <person name="Anantharaman K."/>
            <person name="Brown C.T."/>
            <person name="Hug L.A."/>
            <person name="Sharon I."/>
            <person name="Castelle C.J."/>
            <person name="Probst A.J."/>
            <person name="Thomas B.C."/>
            <person name="Singh A."/>
            <person name="Wilkins M.J."/>
            <person name="Karaoz U."/>
            <person name="Brodie E.L."/>
            <person name="Williams K.H."/>
            <person name="Hubbard S.S."/>
            <person name="Banfield J.F."/>
        </authorList>
    </citation>
    <scope>NUCLEOTIDE SEQUENCE [LARGE SCALE GENOMIC DNA]</scope>
</reference>
<dbReference type="EMBL" id="MHMA01000043">
    <property type="protein sequence ID" value="OGZ19512.1"/>
    <property type="molecule type" value="Genomic_DNA"/>
</dbReference>
<feature type="transmembrane region" description="Helical" evidence="1">
    <location>
        <begin position="17"/>
        <end position="34"/>
    </location>
</feature>
<protein>
    <submittedName>
        <fullName evidence="2">Uncharacterized protein</fullName>
    </submittedName>
</protein>
<evidence type="ECO:0000313" key="3">
    <source>
        <dbReference type="Proteomes" id="UP000178721"/>
    </source>
</evidence>
<gene>
    <name evidence="2" type="ORF">A2654_02430</name>
</gene>
<proteinExistence type="predicted"/>
<dbReference type="AlphaFoldDB" id="A0A1G2E1F2"/>
<keyword evidence="1" id="KW-0812">Transmembrane</keyword>
<dbReference type="Proteomes" id="UP000178721">
    <property type="component" value="Unassembled WGS sequence"/>
</dbReference>
<comment type="caution">
    <text evidence="2">The sequence shown here is derived from an EMBL/GenBank/DDBJ whole genome shotgun (WGS) entry which is preliminary data.</text>
</comment>
<sequence>MHLVQAFILVLLELKSTHWRLGYFLFLAVGLYLPRSLFRGVIKVEVLPQIAQFLLLFAIIVYF</sequence>
<evidence type="ECO:0000256" key="1">
    <source>
        <dbReference type="SAM" id="Phobius"/>
    </source>
</evidence>
<organism evidence="2 3">
    <name type="scientific">Candidatus Nealsonbacteria bacterium RIFCSPHIGHO2_01_FULL_43_31</name>
    <dbReference type="NCBI Taxonomy" id="1801665"/>
    <lineage>
        <taxon>Bacteria</taxon>
        <taxon>Candidatus Nealsoniibacteriota</taxon>
    </lineage>
</organism>
<name>A0A1G2E1F2_9BACT</name>
<evidence type="ECO:0000313" key="2">
    <source>
        <dbReference type="EMBL" id="OGZ19512.1"/>
    </source>
</evidence>
<accession>A0A1G2E1F2</accession>
<keyword evidence="1" id="KW-0472">Membrane</keyword>